<dbReference type="InterPro" id="IPR000997">
    <property type="entry name" value="Cholinesterase"/>
</dbReference>
<dbReference type="InterPro" id="IPR050309">
    <property type="entry name" value="Type-B_Carboxylest/Lipase"/>
</dbReference>
<dbReference type="Proteomes" id="UP001515683">
    <property type="component" value="Unassembled WGS sequence"/>
</dbReference>
<organism evidence="5 6">
    <name type="scientific">Candidatus Pantoea multigeneris</name>
    <dbReference type="NCBI Taxonomy" id="2608357"/>
    <lineage>
        <taxon>Bacteria</taxon>
        <taxon>Pseudomonadati</taxon>
        <taxon>Pseudomonadota</taxon>
        <taxon>Gammaproteobacteria</taxon>
        <taxon>Enterobacterales</taxon>
        <taxon>Erwiniaceae</taxon>
        <taxon>Pantoea</taxon>
    </lineage>
</organism>
<dbReference type="RefSeq" id="WP_167014355.1">
    <property type="nucleotide sequence ID" value="NZ_VWXF01000003.1"/>
</dbReference>
<dbReference type="InterPro" id="IPR019826">
    <property type="entry name" value="Carboxylesterase_B_AS"/>
</dbReference>
<evidence type="ECO:0000313" key="5">
    <source>
        <dbReference type="EMBL" id="NIF22030.1"/>
    </source>
</evidence>
<evidence type="ECO:0000259" key="4">
    <source>
        <dbReference type="Pfam" id="PF00135"/>
    </source>
</evidence>
<comment type="caution">
    <text evidence="5">The sequence shown here is derived from an EMBL/GenBank/DDBJ whole genome shotgun (WGS) entry which is preliminary data.</text>
</comment>
<keyword evidence="6" id="KW-1185">Reference proteome</keyword>
<dbReference type="Pfam" id="PF00135">
    <property type="entry name" value="COesterase"/>
    <property type="match status" value="1"/>
</dbReference>
<dbReference type="EMBL" id="VWXF01000003">
    <property type="protein sequence ID" value="NIF22030.1"/>
    <property type="molecule type" value="Genomic_DNA"/>
</dbReference>
<dbReference type="EC" id="3.1.1.-" evidence="3"/>
<accession>A0ABX0RFL7</accession>
<evidence type="ECO:0000256" key="3">
    <source>
        <dbReference type="RuleBase" id="RU361235"/>
    </source>
</evidence>
<reference evidence="5 6" key="1">
    <citation type="journal article" date="2019" name="bioRxiv">
        <title>Bacteria contribute to plant secondary compound degradation in a generalist herbivore system.</title>
        <authorList>
            <person name="Francoeur C.B."/>
            <person name="Khadempour L."/>
            <person name="Moreira-Soto R.D."/>
            <person name="Gotting K."/>
            <person name="Book A.J."/>
            <person name="Pinto-Tomas A.A."/>
            <person name="Keefover-Ring K."/>
            <person name="Currie C.R."/>
        </authorList>
    </citation>
    <scope>NUCLEOTIDE SEQUENCE [LARGE SCALE GENOMIC DNA]</scope>
    <source>
        <strain evidence="5">Acro-835</strain>
    </source>
</reference>
<dbReference type="Gene3D" id="3.40.50.1820">
    <property type="entry name" value="alpha/beta hydrolase"/>
    <property type="match status" value="1"/>
</dbReference>
<evidence type="ECO:0000256" key="2">
    <source>
        <dbReference type="ARBA" id="ARBA00022801"/>
    </source>
</evidence>
<protein>
    <recommendedName>
        <fullName evidence="3">Carboxylic ester hydrolase</fullName>
        <ecNumber evidence="3">3.1.1.-</ecNumber>
    </recommendedName>
</protein>
<dbReference type="SUPFAM" id="SSF53474">
    <property type="entry name" value="alpha/beta-Hydrolases"/>
    <property type="match status" value="1"/>
</dbReference>
<proteinExistence type="inferred from homology"/>
<dbReference type="InterPro" id="IPR019819">
    <property type="entry name" value="Carboxylesterase_B_CS"/>
</dbReference>
<name>A0ABX0RFL7_9GAMM</name>
<evidence type="ECO:0000313" key="6">
    <source>
        <dbReference type="Proteomes" id="UP001515683"/>
    </source>
</evidence>
<evidence type="ECO:0000256" key="1">
    <source>
        <dbReference type="ARBA" id="ARBA00005964"/>
    </source>
</evidence>
<dbReference type="PROSITE" id="PS00941">
    <property type="entry name" value="CARBOXYLESTERASE_B_2"/>
    <property type="match status" value="1"/>
</dbReference>
<dbReference type="PROSITE" id="PS00122">
    <property type="entry name" value="CARBOXYLESTERASE_B_1"/>
    <property type="match status" value="1"/>
</dbReference>
<gene>
    <name evidence="5" type="ORF">F3J40_10515</name>
</gene>
<dbReference type="PRINTS" id="PR00878">
    <property type="entry name" value="CHOLNESTRASE"/>
</dbReference>
<comment type="similarity">
    <text evidence="1 3">Belongs to the type-B carboxylesterase/lipase family.</text>
</comment>
<dbReference type="InterPro" id="IPR002018">
    <property type="entry name" value="CarbesteraseB"/>
</dbReference>
<dbReference type="PANTHER" id="PTHR11559">
    <property type="entry name" value="CARBOXYLESTERASE"/>
    <property type="match status" value="1"/>
</dbReference>
<sequence>MKNQQRLNITTVEGELSGVIEGGSFVFRGIPYAAPPVGPLRWRAPQRLAPWAEPRDATRFAPGALQSRQMCIDAAGGDPGTLSEDCLYLNVWTPDPEPMRPLPVMVWLHGGGFRIGAGHLPPYDGQALAQRGAVVVTLNYRLGHLGFFAHPALDAEQGEVPVTNFALLDQLAALQWVQRNIQAFGGDRDNVTLFGESAGAQSTLALCCSPLATGLFHKAIVQSAYALPEASGDKLRSIGLKVAQHLGLSADASMDQLRAIPAEAFWPLDRRYTHGPVPVWGDSVLPQPILKTFLRGKQLRIPLMIGSTSDEASVLDFFGTSPHKMLSSLIPEKHLGWRVLRWMYDIHDTIRLSREATRDIAFTLMPWMLAHAQHSIGMPCWRYWFDYVSENTRDISPNGTWHGSDVPYVFHTLGVLSWLDAARPATAEDAEFADRVCDYWFNFARYTSEYSHVIEGSCPWPLWRPGQDITLSLGCKGQGQILLKHNFMRSRLRVFRLVAAHLARKPRRRR</sequence>
<dbReference type="InterPro" id="IPR029058">
    <property type="entry name" value="AB_hydrolase_fold"/>
</dbReference>
<feature type="domain" description="Carboxylesterase type B" evidence="4">
    <location>
        <begin position="9"/>
        <end position="474"/>
    </location>
</feature>
<keyword evidence="2 3" id="KW-0378">Hydrolase</keyword>